<gene>
    <name evidence="3" type="ORF">COU31_01345</name>
</gene>
<keyword evidence="1" id="KW-0472">Membrane</keyword>
<feature type="domain" description="DUF3592" evidence="2">
    <location>
        <begin position="75"/>
        <end position="143"/>
    </location>
</feature>
<dbReference type="EMBL" id="PFBX01000010">
    <property type="protein sequence ID" value="PIT87738.1"/>
    <property type="molecule type" value="Genomic_DNA"/>
</dbReference>
<dbReference type="AlphaFoldDB" id="A0A2M6W4N3"/>
<feature type="transmembrane region" description="Helical" evidence="1">
    <location>
        <begin position="144"/>
        <end position="165"/>
    </location>
</feature>
<organism evidence="3 4">
    <name type="scientific">Candidatus Magasanikbacteria bacterium CG10_big_fil_rev_8_21_14_0_10_40_10</name>
    <dbReference type="NCBI Taxonomy" id="1974648"/>
    <lineage>
        <taxon>Bacteria</taxon>
        <taxon>Candidatus Magasanikiibacteriota</taxon>
    </lineage>
</organism>
<dbReference type="InterPro" id="IPR021994">
    <property type="entry name" value="DUF3592"/>
</dbReference>
<evidence type="ECO:0000256" key="1">
    <source>
        <dbReference type="SAM" id="Phobius"/>
    </source>
</evidence>
<evidence type="ECO:0000313" key="3">
    <source>
        <dbReference type="EMBL" id="PIT87738.1"/>
    </source>
</evidence>
<evidence type="ECO:0000259" key="2">
    <source>
        <dbReference type="Pfam" id="PF12158"/>
    </source>
</evidence>
<name>A0A2M6W4N3_9BACT</name>
<accession>A0A2M6W4N3</accession>
<feature type="transmembrane region" description="Helical" evidence="1">
    <location>
        <begin position="42"/>
        <end position="61"/>
    </location>
</feature>
<proteinExistence type="predicted"/>
<evidence type="ECO:0000313" key="4">
    <source>
        <dbReference type="Proteomes" id="UP000231183"/>
    </source>
</evidence>
<reference evidence="4" key="1">
    <citation type="submission" date="2017-09" db="EMBL/GenBank/DDBJ databases">
        <title>Depth-based differentiation of microbial function through sediment-hosted aquifers and enrichment of novel symbionts in the deep terrestrial subsurface.</title>
        <authorList>
            <person name="Probst A.J."/>
            <person name="Ladd B."/>
            <person name="Jarett J.K."/>
            <person name="Geller-Mcgrath D.E."/>
            <person name="Sieber C.M.K."/>
            <person name="Emerson J.B."/>
            <person name="Anantharaman K."/>
            <person name="Thomas B.C."/>
            <person name="Malmstrom R."/>
            <person name="Stieglmeier M."/>
            <person name="Klingl A."/>
            <person name="Woyke T."/>
            <person name="Ryan C.M."/>
            <person name="Banfield J.F."/>
        </authorList>
    </citation>
    <scope>NUCLEOTIDE SEQUENCE [LARGE SCALE GENOMIC DNA]</scope>
</reference>
<keyword evidence="1" id="KW-1133">Transmembrane helix</keyword>
<comment type="caution">
    <text evidence="3">The sequence shown here is derived from an EMBL/GenBank/DDBJ whole genome shotgun (WGS) entry which is preliminary data.</text>
</comment>
<dbReference type="Proteomes" id="UP000231183">
    <property type="component" value="Unassembled WGS sequence"/>
</dbReference>
<protein>
    <recommendedName>
        <fullName evidence="2">DUF3592 domain-containing protein</fullName>
    </recommendedName>
</protein>
<dbReference type="Pfam" id="PF12158">
    <property type="entry name" value="DUF3592"/>
    <property type="match status" value="1"/>
</dbReference>
<keyword evidence="1" id="KW-0812">Transmembrane</keyword>
<sequence>MKFSKNISNTSTSRVLSPEEAAKYEEAFRQNSQDMEKSFRYFHLYFIIPGLIILIIGLMVLNNVFSFIRKSETVKGKVIENVLTTDSDEDNYYYPKVTFNTKTGEEITFTGDIGSYPPDYTVGRTVEVLYNKEDQYDAKIKSFISLWLLPLVLIGFGGIFVLAGFGAKSARKETNSIS</sequence>